<dbReference type="Proteomes" id="UP000001877">
    <property type="component" value="Chromosome"/>
</dbReference>
<dbReference type="Pfam" id="PF19700">
    <property type="entry name" value="DUF6198"/>
    <property type="match status" value="1"/>
</dbReference>
<organism evidence="2 3">
    <name type="scientific">Brevibacillus brevis (strain 47 / JCM 6285 / NBRC 100599)</name>
    <dbReference type="NCBI Taxonomy" id="358681"/>
    <lineage>
        <taxon>Bacteria</taxon>
        <taxon>Bacillati</taxon>
        <taxon>Bacillota</taxon>
        <taxon>Bacilli</taxon>
        <taxon>Bacillales</taxon>
        <taxon>Paenibacillaceae</taxon>
        <taxon>Brevibacillus</taxon>
    </lineage>
</organism>
<keyword evidence="1" id="KW-1133">Transmembrane helix</keyword>
<keyword evidence="1" id="KW-0812">Transmembrane</keyword>
<reference evidence="2 3" key="1">
    <citation type="submission" date="2005-03" db="EMBL/GenBank/DDBJ databases">
        <title>Brevibacillus brevis strain 47, complete genome.</title>
        <authorList>
            <person name="Hosoyama A."/>
            <person name="Yamada R."/>
            <person name="Hongo Y."/>
            <person name="Terui Y."/>
            <person name="Ankai A."/>
            <person name="Masuyama W."/>
            <person name="Sekiguchi M."/>
            <person name="Takeda T."/>
            <person name="Asano K."/>
            <person name="Ohji S."/>
            <person name="Ichikawa N."/>
            <person name="Narita S."/>
            <person name="Aoki N."/>
            <person name="Miura H."/>
            <person name="Matsushita S."/>
            <person name="Sekigawa T."/>
            <person name="Yamagata H."/>
            <person name="Yoshikawa H."/>
            <person name="Udaka S."/>
            <person name="Tanikawa S."/>
            <person name="Fujita N."/>
        </authorList>
    </citation>
    <scope>NUCLEOTIDE SEQUENCE [LARGE SCALE GENOMIC DNA]</scope>
    <source>
        <strain evidence="3">47 / JCM 6285 / NBRC 100599</strain>
    </source>
</reference>
<feature type="transmembrane region" description="Helical" evidence="1">
    <location>
        <begin position="65"/>
        <end position="87"/>
    </location>
</feature>
<dbReference type="PANTHER" id="PTHR40078:SF1">
    <property type="entry name" value="INTEGRAL MEMBRANE PROTEIN"/>
    <property type="match status" value="1"/>
</dbReference>
<gene>
    <name evidence="2" type="ordered locus">BBR47_28180</name>
</gene>
<dbReference type="PANTHER" id="PTHR40078">
    <property type="entry name" value="INTEGRAL MEMBRANE PROTEIN-RELATED"/>
    <property type="match status" value="1"/>
</dbReference>
<dbReference type="KEGG" id="bbe:BBR47_28180"/>
<feature type="transmembrane region" description="Helical" evidence="1">
    <location>
        <begin position="125"/>
        <end position="144"/>
    </location>
</feature>
<dbReference type="InterPro" id="IPR038750">
    <property type="entry name" value="YczE/YyaS-like"/>
</dbReference>
<name>C0ZDD6_BREBN</name>
<dbReference type="STRING" id="358681.BBR47_28180"/>
<dbReference type="AlphaFoldDB" id="C0ZDD6"/>
<evidence type="ECO:0000313" key="2">
    <source>
        <dbReference type="EMBL" id="BAH43795.1"/>
    </source>
</evidence>
<feature type="transmembrane region" description="Helical" evidence="1">
    <location>
        <begin position="24"/>
        <end position="45"/>
    </location>
</feature>
<evidence type="ECO:0000256" key="1">
    <source>
        <dbReference type="SAM" id="Phobius"/>
    </source>
</evidence>
<keyword evidence="1" id="KW-0472">Membrane</keyword>
<protein>
    <submittedName>
        <fullName evidence="2">Conserved hypothetical membrane protein</fullName>
    </submittedName>
</protein>
<sequence length="223" mass="24694">MLRKLESLEGEKIMWRKFLLHPLAVRYSVFMIGLAVMAFGIGMMIEAHLGVAPWDTLHIGLQKTFGLTIGIWSQIVGAMIILASYIIGKIRPNVGMFLNMFFFGLFIDVFMWLNWIPTGETVLERVILFAVGLLIYTIGTGMYISPRLGAGPRDSFMLALHERMGWGIGKVRIGIECTVMVLGLLLGGPVSVGTFVTALAIGPLIKQFIPMWERILAKSYGAA</sequence>
<dbReference type="eggNOG" id="COG2364">
    <property type="taxonomic scope" value="Bacteria"/>
</dbReference>
<keyword evidence="3" id="KW-1185">Reference proteome</keyword>
<accession>C0ZDD6</accession>
<dbReference type="EMBL" id="AP008955">
    <property type="protein sequence ID" value="BAH43795.1"/>
    <property type="molecule type" value="Genomic_DNA"/>
</dbReference>
<proteinExistence type="predicted"/>
<dbReference type="HOGENOM" id="CLU_083843_0_1_9"/>
<evidence type="ECO:0000313" key="3">
    <source>
        <dbReference type="Proteomes" id="UP000001877"/>
    </source>
</evidence>
<feature type="transmembrane region" description="Helical" evidence="1">
    <location>
        <begin position="94"/>
        <end position="113"/>
    </location>
</feature>